<name>A0A8J6BYJ2_9EUKA</name>
<dbReference type="Gene3D" id="2.130.10.30">
    <property type="entry name" value="Regulator of chromosome condensation 1/beta-lactamase-inhibitor protein II"/>
    <property type="match status" value="1"/>
</dbReference>
<feature type="region of interest" description="Disordered" evidence="1">
    <location>
        <begin position="348"/>
        <end position="379"/>
    </location>
</feature>
<dbReference type="EMBL" id="JAHDYR010000014">
    <property type="protein sequence ID" value="KAG9394551.1"/>
    <property type="molecule type" value="Genomic_DNA"/>
</dbReference>
<feature type="compositionally biased region" description="Acidic residues" evidence="1">
    <location>
        <begin position="365"/>
        <end position="376"/>
    </location>
</feature>
<evidence type="ECO:0000256" key="1">
    <source>
        <dbReference type="SAM" id="MobiDB-lite"/>
    </source>
</evidence>
<evidence type="ECO:0000313" key="2">
    <source>
        <dbReference type="EMBL" id="KAG9394551.1"/>
    </source>
</evidence>
<dbReference type="InterPro" id="IPR009091">
    <property type="entry name" value="RCC1/BLIP-II"/>
</dbReference>
<organism evidence="2 3">
    <name type="scientific">Carpediemonas membranifera</name>
    <dbReference type="NCBI Taxonomy" id="201153"/>
    <lineage>
        <taxon>Eukaryota</taxon>
        <taxon>Metamonada</taxon>
        <taxon>Carpediemonas-like organisms</taxon>
        <taxon>Carpediemonas</taxon>
    </lineage>
</organism>
<gene>
    <name evidence="2" type="ORF">J8273_3799</name>
</gene>
<protein>
    <submittedName>
        <fullName evidence="2">Uncharacterized protein</fullName>
    </submittedName>
</protein>
<keyword evidence="3" id="KW-1185">Reference proteome</keyword>
<evidence type="ECO:0000313" key="3">
    <source>
        <dbReference type="Proteomes" id="UP000717585"/>
    </source>
</evidence>
<accession>A0A8J6BYJ2</accession>
<sequence>MDAAESTPDDVKDAIISVYHVSVVLTAEIPGDVPSLLRHAYSRHFNQVMPSVRDQEIHRAPESSATLETLSVMLTAIPPLAPKAQVLLDRAQSILTDGPPLSMNVELAEGEELPVALHTLLQGTLWATLLHGFNSLNLAECPGWLLCKKFLFSYRVSEKDGVCECFDFTNDSYCLYAGHLLINRPQRTAGWVIPHSPRVLRVYSSENSFIGVTPKGLFGWGSNRRHQLGFPQEMGGDITLPTRVTFPQCPEVAAYESRLPSWQKHCLVSCLVVGWGRTLMFTPAGVVIAGHGVDWFSKDVLDTDSFYPVNVPHRFFPDQVLNKNDLIILTTADRQLIAGVNDFGQLGIGSPNARDTDPRPVLDDDHNDDDEADDEAGYVPGFGFRPRRLRPAAVASRAIVSAFVPLTFPVDGVLTGTELGSGYGAFNIFLGGRQLLFAGRVPYPIAQSGLLPSYSNQPKALCHDAKPLLFSASVKAFFCNEDLVVWVEEGLTHCWAAVSGKFTLPFESTHVGQFLTFRDGGGQWFAVCVREWGVAYAATSTPDSFTRLEEVQVDSREFIVVHSGPMAVRI</sequence>
<dbReference type="SUPFAM" id="SSF50985">
    <property type="entry name" value="RCC1/BLIP-II"/>
    <property type="match status" value="1"/>
</dbReference>
<dbReference type="Proteomes" id="UP000717585">
    <property type="component" value="Unassembled WGS sequence"/>
</dbReference>
<feature type="compositionally biased region" description="Basic and acidic residues" evidence="1">
    <location>
        <begin position="354"/>
        <end position="364"/>
    </location>
</feature>
<reference evidence="2" key="1">
    <citation type="submission" date="2021-05" db="EMBL/GenBank/DDBJ databases">
        <title>A free-living protist that lacks canonical eukaryotic 1 DNA replication and segregation systems.</title>
        <authorList>
            <person name="Salas-Leiva D.E."/>
            <person name="Tromer E.C."/>
            <person name="Curtis B.A."/>
            <person name="Jerlstrom-Hultqvist J."/>
            <person name="Kolisko M."/>
            <person name="Yi Z."/>
            <person name="Salas-Leiva J.S."/>
            <person name="Gallot-Lavallee L."/>
            <person name="Kops G.J.P.L."/>
            <person name="Archibald J.M."/>
            <person name="Simpson A.G.B."/>
            <person name="Roger A.J."/>
        </authorList>
    </citation>
    <scope>NUCLEOTIDE SEQUENCE</scope>
    <source>
        <strain evidence="2">BICM</strain>
    </source>
</reference>
<dbReference type="AlphaFoldDB" id="A0A8J6BYJ2"/>
<proteinExistence type="predicted"/>
<comment type="caution">
    <text evidence="2">The sequence shown here is derived from an EMBL/GenBank/DDBJ whole genome shotgun (WGS) entry which is preliminary data.</text>
</comment>